<evidence type="ECO:0000313" key="3">
    <source>
        <dbReference type="Proteomes" id="UP000249526"/>
    </source>
</evidence>
<dbReference type="Proteomes" id="UP000249526">
    <property type="component" value="Unassembled WGS sequence"/>
</dbReference>
<keyword evidence="3" id="KW-1185">Reference proteome</keyword>
<protein>
    <submittedName>
        <fullName evidence="2">Uncharacterized protein</fullName>
    </submittedName>
</protein>
<keyword evidence="1" id="KW-0732">Signal</keyword>
<organism evidence="2 3">
    <name type="scientific">Aspergillus piperis CBS 112811</name>
    <dbReference type="NCBI Taxonomy" id="1448313"/>
    <lineage>
        <taxon>Eukaryota</taxon>
        <taxon>Fungi</taxon>
        <taxon>Dikarya</taxon>
        <taxon>Ascomycota</taxon>
        <taxon>Pezizomycotina</taxon>
        <taxon>Eurotiomycetes</taxon>
        <taxon>Eurotiomycetidae</taxon>
        <taxon>Eurotiales</taxon>
        <taxon>Aspergillaceae</taxon>
        <taxon>Aspergillus</taxon>
        <taxon>Aspergillus subgen. Circumdati</taxon>
    </lineage>
</organism>
<feature type="chain" id="PRO_5034319209" evidence="1">
    <location>
        <begin position="27"/>
        <end position="102"/>
    </location>
</feature>
<feature type="signal peptide" evidence="1">
    <location>
        <begin position="1"/>
        <end position="26"/>
    </location>
</feature>
<gene>
    <name evidence="2" type="ORF">BO85DRAFT_435792</name>
</gene>
<dbReference type="GeneID" id="37161947"/>
<dbReference type="EMBL" id="KZ825057">
    <property type="protein sequence ID" value="RAH60099.1"/>
    <property type="molecule type" value="Genomic_DNA"/>
</dbReference>
<evidence type="ECO:0000256" key="1">
    <source>
        <dbReference type="SAM" id="SignalP"/>
    </source>
</evidence>
<sequence>MASCRFSLQWKLSAGFLAWLDSSATCQRQLKTMNEEIQLMNGKALESERVDICRDSVIRSSVRIAIPEAAGTTPCESMNANRREERLTMDVTGKKYMHPWAQ</sequence>
<dbReference type="RefSeq" id="XP_025518021.1">
    <property type="nucleotide sequence ID" value="XM_025658545.1"/>
</dbReference>
<dbReference type="AlphaFoldDB" id="A0A8G1R5X2"/>
<proteinExistence type="predicted"/>
<evidence type="ECO:0000313" key="2">
    <source>
        <dbReference type="EMBL" id="RAH60099.1"/>
    </source>
</evidence>
<reference evidence="2 3" key="1">
    <citation type="submission" date="2018-02" db="EMBL/GenBank/DDBJ databases">
        <title>The genomes of Aspergillus section Nigri reveals drivers in fungal speciation.</title>
        <authorList>
            <consortium name="DOE Joint Genome Institute"/>
            <person name="Vesth T.C."/>
            <person name="Nybo J."/>
            <person name="Theobald S."/>
            <person name="Brandl J."/>
            <person name="Frisvad J.C."/>
            <person name="Nielsen K.F."/>
            <person name="Lyhne E.K."/>
            <person name="Kogle M.E."/>
            <person name="Kuo A."/>
            <person name="Riley R."/>
            <person name="Clum A."/>
            <person name="Nolan M."/>
            <person name="Lipzen A."/>
            <person name="Salamov A."/>
            <person name="Henrissat B."/>
            <person name="Wiebenga A."/>
            <person name="De vries R.P."/>
            <person name="Grigoriev I.V."/>
            <person name="Mortensen U.H."/>
            <person name="Andersen M.R."/>
            <person name="Baker S.E."/>
        </authorList>
    </citation>
    <scope>NUCLEOTIDE SEQUENCE [LARGE SCALE GENOMIC DNA]</scope>
    <source>
        <strain evidence="2 3">CBS 112811</strain>
    </source>
</reference>
<accession>A0A8G1R5X2</accession>
<name>A0A8G1R5X2_9EURO</name>